<dbReference type="GO" id="GO:0003677">
    <property type="term" value="F:DNA binding"/>
    <property type="evidence" value="ECO:0007669"/>
    <property type="project" value="UniProtKB-KW"/>
</dbReference>
<proteinExistence type="predicted"/>
<sequence>MERKSFADMHCSVAQCLEVIGEWWTMLIVRDAFLGVTRFDEFQRRLGISRNVLNQRLAGLVEAGVLARMPYQDHPVRYDYRLTDKGRALWPVLTAMREWGDQYAAPDGPPLQLRHTGCGEIMHTALTCSQCGEPVGPRDLRAIAGPGDHDGIIASTRSHPTTDNDSAHR</sequence>
<dbReference type="InterPro" id="IPR036388">
    <property type="entry name" value="WH-like_DNA-bd_sf"/>
</dbReference>
<gene>
    <name evidence="6" type="ORF">Ga0074812_109181</name>
</gene>
<feature type="region of interest" description="Disordered" evidence="4">
    <location>
        <begin position="145"/>
        <end position="169"/>
    </location>
</feature>
<reference evidence="7" key="1">
    <citation type="submission" date="2015-11" db="EMBL/GenBank/DDBJ databases">
        <authorList>
            <person name="Varghese N."/>
        </authorList>
    </citation>
    <scope>NUCLEOTIDE SEQUENCE [LARGE SCALE GENOMIC DNA]</scope>
    <source>
        <strain evidence="7">DSM 45899</strain>
    </source>
</reference>
<accession>A0A0S4QMV9</accession>
<keyword evidence="2 6" id="KW-0238">DNA-binding</keyword>
<name>A0A0S4QMV9_9ACTN</name>
<dbReference type="Gene3D" id="1.10.10.10">
    <property type="entry name" value="Winged helix-like DNA-binding domain superfamily/Winged helix DNA-binding domain"/>
    <property type="match status" value="1"/>
</dbReference>
<dbReference type="InterPro" id="IPR036390">
    <property type="entry name" value="WH_DNA-bd_sf"/>
</dbReference>
<evidence type="ECO:0000313" key="7">
    <source>
        <dbReference type="Proteomes" id="UP000198802"/>
    </source>
</evidence>
<dbReference type="RefSeq" id="WP_091277856.1">
    <property type="nucleotide sequence ID" value="NZ_FAOZ01000009.1"/>
</dbReference>
<keyword evidence="3" id="KW-0804">Transcription</keyword>
<dbReference type="AlphaFoldDB" id="A0A0S4QMV9"/>
<evidence type="ECO:0000313" key="6">
    <source>
        <dbReference type="EMBL" id="CUU56961.1"/>
    </source>
</evidence>
<dbReference type="Proteomes" id="UP000198802">
    <property type="component" value="Unassembled WGS sequence"/>
</dbReference>
<dbReference type="PANTHER" id="PTHR33204:SF18">
    <property type="entry name" value="TRANSCRIPTIONAL REGULATORY PROTEIN"/>
    <property type="match status" value="1"/>
</dbReference>
<dbReference type="PROSITE" id="PS51118">
    <property type="entry name" value="HTH_HXLR"/>
    <property type="match status" value="1"/>
</dbReference>
<evidence type="ECO:0000259" key="5">
    <source>
        <dbReference type="PROSITE" id="PS51118"/>
    </source>
</evidence>
<evidence type="ECO:0000256" key="2">
    <source>
        <dbReference type="ARBA" id="ARBA00023125"/>
    </source>
</evidence>
<dbReference type="EMBL" id="FAOZ01000009">
    <property type="protein sequence ID" value="CUU56961.1"/>
    <property type="molecule type" value="Genomic_DNA"/>
</dbReference>
<keyword evidence="1" id="KW-0805">Transcription regulation</keyword>
<dbReference type="SUPFAM" id="SSF46785">
    <property type="entry name" value="Winged helix' DNA-binding domain"/>
    <property type="match status" value="1"/>
</dbReference>
<dbReference type="PANTHER" id="PTHR33204">
    <property type="entry name" value="TRANSCRIPTIONAL REGULATOR, MARR FAMILY"/>
    <property type="match status" value="1"/>
</dbReference>
<feature type="domain" description="HTH hxlR-type" evidence="5">
    <location>
        <begin position="11"/>
        <end position="108"/>
    </location>
</feature>
<evidence type="ECO:0000256" key="1">
    <source>
        <dbReference type="ARBA" id="ARBA00023015"/>
    </source>
</evidence>
<protein>
    <submittedName>
        <fullName evidence="6">DNA-binding transcriptional regulator, HxlR family</fullName>
    </submittedName>
</protein>
<evidence type="ECO:0000256" key="4">
    <source>
        <dbReference type="SAM" id="MobiDB-lite"/>
    </source>
</evidence>
<dbReference type="Pfam" id="PF01638">
    <property type="entry name" value="HxlR"/>
    <property type="match status" value="1"/>
</dbReference>
<feature type="compositionally biased region" description="Basic and acidic residues" evidence="4">
    <location>
        <begin position="160"/>
        <end position="169"/>
    </location>
</feature>
<keyword evidence="7" id="KW-1185">Reference proteome</keyword>
<organism evidence="6 7">
    <name type="scientific">Parafrankia irregularis</name>
    <dbReference type="NCBI Taxonomy" id="795642"/>
    <lineage>
        <taxon>Bacteria</taxon>
        <taxon>Bacillati</taxon>
        <taxon>Actinomycetota</taxon>
        <taxon>Actinomycetes</taxon>
        <taxon>Frankiales</taxon>
        <taxon>Frankiaceae</taxon>
        <taxon>Parafrankia</taxon>
    </lineage>
</organism>
<evidence type="ECO:0000256" key="3">
    <source>
        <dbReference type="ARBA" id="ARBA00023163"/>
    </source>
</evidence>
<dbReference type="InterPro" id="IPR002577">
    <property type="entry name" value="HTH_HxlR"/>
</dbReference>